<name>A0A951P8Q1_9CYAN</name>
<evidence type="ECO:0000313" key="3">
    <source>
        <dbReference type="Proteomes" id="UP000707356"/>
    </source>
</evidence>
<dbReference type="Gene3D" id="3.40.50.300">
    <property type="entry name" value="P-loop containing nucleotide triphosphate hydrolases"/>
    <property type="match status" value="1"/>
</dbReference>
<reference evidence="2" key="2">
    <citation type="journal article" date="2022" name="Microbiol. Resour. Announc.">
        <title>Metagenome Sequencing to Explore Phylogenomics of Terrestrial Cyanobacteria.</title>
        <authorList>
            <person name="Ward R.D."/>
            <person name="Stajich J.E."/>
            <person name="Johansen J.R."/>
            <person name="Huntemann M."/>
            <person name="Clum A."/>
            <person name="Foster B."/>
            <person name="Foster B."/>
            <person name="Roux S."/>
            <person name="Palaniappan K."/>
            <person name="Varghese N."/>
            <person name="Mukherjee S."/>
            <person name="Reddy T.B.K."/>
            <person name="Daum C."/>
            <person name="Copeland A."/>
            <person name="Chen I.A."/>
            <person name="Ivanova N.N."/>
            <person name="Kyrpides N.C."/>
            <person name="Shapiro N."/>
            <person name="Eloe-Fadrosh E.A."/>
            <person name="Pietrasiak N."/>
        </authorList>
    </citation>
    <scope>NUCLEOTIDE SEQUENCE</scope>
    <source>
        <strain evidence="2">GSE-TBD4-15B</strain>
    </source>
</reference>
<gene>
    <name evidence="2" type="ORF">KME07_04440</name>
</gene>
<protein>
    <submittedName>
        <fullName evidence="2">Tetratricopeptide repeat protein</fullName>
    </submittedName>
</protein>
<dbReference type="GO" id="GO:0043531">
    <property type="term" value="F:ADP binding"/>
    <property type="evidence" value="ECO:0007669"/>
    <property type="project" value="InterPro"/>
</dbReference>
<dbReference type="AlphaFoldDB" id="A0A951P8Q1"/>
<dbReference type="InterPro" id="IPR019734">
    <property type="entry name" value="TPR_rpt"/>
</dbReference>
<accession>A0A951P8Q1</accession>
<proteinExistence type="predicted"/>
<comment type="caution">
    <text evidence="2">The sequence shown here is derived from an EMBL/GenBank/DDBJ whole genome shotgun (WGS) entry which is preliminary data.</text>
</comment>
<feature type="domain" description="NB-ARC" evidence="1">
    <location>
        <begin position="95"/>
        <end position="258"/>
    </location>
</feature>
<dbReference type="InterPro" id="IPR011990">
    <property type="entry name" value="TPR-like_helical_dom_sf"/>
</dbReference>
<dbReference type="EMBL" id="JAHHHV010000018">
    <property type="protein sequence ID" value="MBW4464673.1"/>
    <property type="molecule type" value="Genomic_DNA"/>
</dbReference>
<sequence>MPPKTYSVASNKLEQVRSAFKKLNQTQQAFADFQAVSRLTFISFLQGKAVTSDFFVKLCEALGFDNWQDIAGLDDLPYPSHNLRRSGAERFIGRDDEVTALHQMLCSDNKTSISQISGMPGVGKTELALQYAYKHITKDSAYIGGICFINARGGKEKIGLDIISTIEAKFKLKVATTVGRKKLTLAERVQWCWEHWISKERTLIIFDDVADFINIEEYLPLVLTQFKLLLTTRINLLVANAQVLSLSTLKPGKALELLLYISRGLEPKEYESISLEQLEQAKDLCSWLGHLPLGIELVSMYIRIHPDISFAQMLRNLNEQKIEQEALNEKYHGMTANLNLLAAFELSWKDLDDISLEIAYCIGLFSPYPFYWSLAENILCSKDTSTSEISDHDKNILANARDNYLLNYNLLKRIEDGIYQIHGLLCEFYRYKLKRFPLLERDLTRRWYQTLSTVGIAISSSQSLSSYELSKEHLPHFEEAVSSMTTEIFTASKHSKTFGFIFTSISNLYSLVGSHFKAEQYLKQYLDLVKFIDSGCNVHAARALLHLGFIFKTLGKFPAAIKYFGEAQLICNKLYVISLYPSLKKTILLLDDEALRSLVSTELETKMGEIPKDFDGLFAYGLTFEVLVNNASVYFLAGQIEVAEETFLTTLPVFSLTESFSKGVNSPSQFYLTASSVDGVVGLARIYSKQNKFEEALTLLLRARRILEPFGSTELNVYVKGLHPGIMILKMKGFPARDIWQIIESYTNVLDALGDYYKYQRNYVKAVELYKDSEAIRGRERMLLGTASSYFNLASVLIAQDLTEGKFILENSARTLDLNTEALLIKSLKIRTDNLAKEHYLVGLIMLYLGQVYELKGDKQEARLNFAEGIRIMRLTFSDNHFVLEGWLKKIQNLKYWDCL</sequence>
<dbReference type="InterPro" id="IPR027417">
    <property type="entry name" value="P-loop_NTPase"/>
</dbReference>
<evidence type="ECO:0000313" key="2">
    <source>
        <dbReference type="EMBL" id="MBW4464673.1"/>
    </source>
</evidence>
<organism evidence="2 3">
    <name type="scientific">Pegethrix bostrychoides GSE-TBD4-15B</name>
    <dbReference type="NCBI Taxonomy" id="2839662"/>
    <lineage>
        <taxon>Bacteria</taxon>
        <taxon>Bacillati</taxon>
        <taxon>Cyanobacteriota</taxon>
        <taxon>Cyanophyceae</taxon>
        <taxon>Oculatellales</taxon>
        <taxon>Oculatellaceae</taxon>
        <taxon>Pegethrix</taxon>
    </lineage>
</organism>
<dbReference type="Proteomes" id="UP000707356">
    <property type="component" value="Unassembled WGS sequence"/>
</dbReference>
<reference evidence="2" key="1">
    <citation type="submission" date="2021-05" db="EMBL/GenBank/DDBJ databases">
        <authorList>
            <person name="Pietrasiak N."/>
            <person name="Ward R."/>
            <person name="Stajich J.E."/>
            <person name="Kurbessoian T."/>
        </authorList>
    </citation>
    <scope>NUCLEOTIDE SEQUENCE</scope>
    <source>
        <strain evidence="2">GSE-TBD4-15B</strain>
    </source>
</reference>
<evidence type="ECO:0000259" key="1">
    <source>
        <dbReference type="Pfam" id="PF00931"/>
    </source>
</evidence>
<dbReference type="Pfam" id="PF13374">
    <property type="entry name" value="TPR_10"/>
    <property type="match status" value="1"/>
</dbReference>
<dbReference type="PANTHER" id="PTHR47691">
    <property type="entry name" value="REGULATOR-RELATED"/>
    <property type="match status" value="1"/>
</dbReference>
<dbReference type="Gene3D" id="1.25.40.10">
    <property type="entry name" value="Tetratricopeptide repeat domain"/>
    <property type="match status" value="2"/>
</dbReference>
<dbReference type="Pfam" id="PF00931">
    <property type="entry name" value="NB-ARC"/>
    <property type="match status" value="1"/>
</dbReference>
<dbReference type="PRINTS" id="PR00364">
    <property type="entry name" value="DISEASERSIST"/>
</dbReference>
<dbReference type="SUPFAM" id="SSF48452">
    <property type="entry name" value="TPR-like"/>
    <property type="match status" value="1"/>
</dbReference>
<dbReference type="InterPro" id="IPR002182">
    <property type="entry name" value="NB-ARC"/>
</dbReference>
<dbReference type="PANTHER" id="PTHR47691:SF3">
    <property type="entry name" value="HTH-TYPE TRANSCRIPTIONAL REGULATOR RV0890C-RELATED"/>
    <property type="match status" value="1"/>
</dbReference>
<dbReference type="SMART" id="SM00028">
    <property type="entry name" value="TPR"/>
    <property type="match status" value="4"/>
</dbReference>
<dbReference type="SUPFAM" id="SSF52540">
    <property type="entry name" value="P-loop containing nucleoside triphosphate hydrolases"/>
    <property type="match status" value="1"/>
</dbReference>